<organism evidence="1 2">
    <name type="scientific">Paragonimus westermani</name>
    <dbReference type="NCBI Taxonomy" id="34504"/>
    <lineage>
        <taxon>Eukaryota</taxon>
        <taxon>Metazoa</taxon>
        <taxon>Spiralia</taxon>
        <taxon>Lophotrochozoa</taxon>
        <taxon>Platyhelminthes</taxon>
        <taxon>Trematoda</taxon>
        <taxon>Digenea</taxon>
        <taxon>Plagiorchiida</taxon>
        <taxon>Troglotremata</taxon>
        <taxon>Troglotrematidae</taxon>
        <taxon>Paragonimus</taxon>
    </lineage>
</organism>
<sequence length="85" mass="9371">MTVGVDEDLEVPAESPILDDLRKTFLQLGAPLAWLSIILDVVKKYHSEVLEDLRSILCTPRSCTQKYIGVLSFSTGIGFSSSVEK</sequence>
<gene>
    <name evidence="1" type="ORF">P879_10477</name>
</gene>
<evidence type="ECO:0000313" key="1">
    <source>
        <dbReference type="EMBL" id="KAF8566353.1"/>
    </source>
</evidence>
<evidence type="ECO:0000313" key="2">
    <source>
        <dbReference type="Proteomes" id="UP000699462"/>
    </source>
</evidence>
<reference evidence="1 2" key="1">
    <citation type="submission" date="2019-07" db="EMBL/GenBank/DDBJ databases">
        <title>Annotation for the trematode Paragonimus westermani.</title>
        <authorList>
            <person name="Choi Y.-J."/>
        </authorList>
    </citation>
    <scope>NUCLEOTIDE SEQUENCE [LARGE SCALE GENOMIC DNA]</scope>
    <source>
        <strain evidence="1">180907_Pwestermani</strain>
    </source>
</reference>
<comment type="caution">
    <text evidence="1">The sequence shown here is derived from an EMBL/GenBank/DDBJ whole genome shotgun (WGS) entry which is preliminary data.</text>
</comment>
<dbReference type="EMBL" id="JTDF01005227">
    <property type="protein sequence ID" value="KAF8566353.1"/>
    <property type="molecule type" value="Genomic_DNA"/>
</dbReference>
<dbReference type="Proteomes" id="UP000699462">
    <property type="component" value="Unassembled WGS sequence"/>
</dbReference>
<keyword evidence="2" id="KW-1185">Reference proteome</keyword>
<proteinExistence type="predicted"/>
<protein>
    <submittedName>
        <fullName evidence="1">Uncharacterized protein</fullName>
    </submittedName>
</protein>
<accession>A0A8T0DEY2</accession>
<dbReference type="OrthoDB" id="6260241at2759"/>
<dbReference type="AlphaFoldDB" id="A0A8T0DEY2"/>
<name>A0A8T0DEY2_9TREM</name>